<dbReference type="PANTHER" id="PTHR42085">
    <property type="entry name" value="F-BOX DOMAIN-CONTAINING PROTEIN"/>
    <property type="match status" value="1"/>
</dbReference>
<evidence type="ECO:0000313" key="2">
    <source>
        <dbReference type="Proteomes" id="UP000799437"/>
    </source>
</evidence>
<organism evidence="1 2">
    <name type="scientific">Pseudovirgaria hyperparasitica</name>
    <dbReference type="NCBI Taxonomy" id="470096"/>
    <lineage>
        <taxon>Eukaryota</taxon>
        <taxon>Fungi</taxon>
        <taxon>Dikarya</taxon>
        <taxon>Ascomycota</taxon>
        <taxon>Pezizomycotina</taxon>
        <taxon>Dothideomycetes</taxon>
        <taxon>Dothideomycetes incertae sedis</taxon>
        <taxon>Acrospermales</taxon>
        <taxon>Acrospermaceae</taxon>
        <taxon>Pseudovirgaria</taxon>
    </lineage>
</organism>
<sequence length="203" mass="23925">MSDTPPFLRLPGEIRNIIYIYSFNIEFHSRTSVHEQLKFTRRPKGLSNLFRVNKQIHQEATTLFYKDFFPKFQLENLVTYMDIYRFVHKVPVPYRGLFMGHITRVSIDGQRILDQVGLHSKLPWVCTNDVANGDSRTTVKQLRGDCFLCTRFTSFSSTYGSNYDYDRITLTGHLGRIQWTKTSPPKIHFKAPQRIDWKIDQQK</sequence>
<dbReference type="RefSeq" id="XP_033602147.1">
    <property type="nucleotide sequence ID" value="XM_033740652.1"/>
</dbReference>
<protein>
    <recommendedName>
        <fullName evidence="3">F-box domain-containing protein</fullName>
    </recommendedName>
</protein>
<dbReference type="OrthoDB" id="5413827at2759"/>
<proteinExistence type="predicted"/>
<keyword evidence="2" id="KW-1185">Reference proteome</keyword>
<evidence type="ECO:0000313" key="1">
    <source>
        <dbReference type="EMBL" id="KAF2759696.1"/>
    </source>
</evidence>
<reference evidence="1" key="1">
    <citation type="journal article" date="2020" name="Stud. Mycol.">
        <title>101 Dothideomycetes genomes: a test case for predicting lifestyles and emergence of pathogens.</title>
        <authorList>
            <person name="Haridas S."/>
            <person name="Albert R."/>
            <person name="Binder M."/>
            <person name="Bloem J."/>
            <person name="Labutti K."/>
            <person name="Salamov A."/>
            <person name="Andreopoulos B."/>
            <person name="Baker S."/>
            <person name="Barry K."/>
            <person name="Bills G."/>
            <person name="Bluhm B."/>
            <person name="Cannon C."/>
            <person name="Castanera R."/>
            <person name="Culley D."/>
            <person name="Daum C."/>
            <person name="Ezra D."/>
            <person name="Gonzalez J."/>
            <person name="Henrissat B."/>
            <person name="Kuo A."/>
            <person name="Liang C."/>
            <person name="Lipzen A."/>
            <person name="Lutzoni F."/>
            <person name="Magnuson J."/>
            <person name="Mondo S."/>
            <person name="Nolan M."/>
            <person name="Ohm R."/>
            <person name="Pangilinan J."/>
            <person name="Park H.-J."/>
            <person name="Ramirez L."/>
            <person name="Alfaro M."/>
            <person name="Sun H."/>
            <person name="Tritt A."/>
            <person name="Yoshinaga Y."/>
            <person name="Zwiers L.-H."/>
            <person name="Turgeon B."/>
            <person name="Goodwin S."/>
            <person name="Spatafora J."/>
            <person name="Crous P."/>
            <person name="Grigoriev I."/>
        </authorList>
    </citation>
    <scope>NUCLEOTIDE SEQUENCE</scope>
    <source>
        <strain evidence="1">CBS 121739</strain>
    </source>
</reference>
<dbReference type="Proteomes" id="UP000799437">
    <property type="component" value="Unassembled WGS sequence"/>
</dbReference>
<dbReference type="EMBL" id="ML996569">
    <property type="protein sequence ID" value="KAF2759696.1"/>
    <property type="molecule type" value="Genomic_DNA"/>
</dbReference>
<dbReference type="InterPro" id="IPR038883">
    <property type="entry name" value="AN11006-like"/>
</dbReference>
<name>A0A6A6WCX1_9PEZI</name>
<gene>
    <name evidence="1" type="ORF">EJ05DRAFT_306901</name>
</gene>
<dbReference type="AlphaFoldDB" id="A0A6A6WCX1"/>
<evidence type="ECO:0008006" key="3">
    <source>
        <dbReference type="Google" id="ProtNLM"/>
    </source>
</evidence>
<accession>A0A6A6WCX1</accession>
<dbReference type="GeneID" id="54481706"/>
<dbReference type="PANTHER" id="PTHR42085:SF1">
    <property type="entry name" value="F-BOX DOMAIN-CONTAINING PROTEIN"/>
    <property type="match status" value="1"/>
</dbReference>